<name>C0W271_9ACTO</name>
<dbReference type="InterPro" id="IPR027417">
    <property type="entry name" value="P-loop_NTPase"/>
</dbReference>
<dbReference type="InterPro" id="IPR050238">
    <property type="entry name" value="DNA_Rep/Repair_Clamp_Loader"/>
</dbReference>
<evidence type="ECO:0000256" key="1">
    <source>
        <dbReference type="ARBA" id="ARBA00012417"/>
    </source>
</evidence>
<dbReference type="GO" id="GO:0003677">
    <property type="term" value="F:DNA binding"/>
    <property type="evidence" value="ECO:0007669"/>
    <property type="project" value="InterPro"/>
</dbReference>
<organism evidence="9 10">
    <name type="scientific">Gleimia coleocanis DSM 15436</name>
    <dbReference type="NCBI Taxonomy" id="525245"/>
    <lineage>
        <taxon>Bacteria</taxon>
        <taxon>Bacillati</taxon>
        <taxon>Actinomycetota</taxon>
        <taxon>Actinomycetes</taxon>
        <taxon>Actinomycetales</taxon>
        <taxon>Actinomycetaceae</taxon>
        <taxon>Gleimia</taxon>
    </lineage>
</organism>
<evidence type="ECO:0000256" key="3">
    <source>
        <dbReference type="ARBA" id="ARBA00022679"/>
    </source>
</evidence>
<dbReference type="HOGENOM" id="CLU_006229_4_1_11"/>
<evidence type="ECO:0000256" key="4">
    <source>
        <dbReference type="ARBA" id="ARBA00022695"/>
    </source>
</evidence>
<protein>
    <recommendedName>
        <fullName evidence="2">DNA polymerase III subunit delta'</fullName>
        <ecNumber evidence="1">2.7.7.7</ecNumber>
    </recommendedName>
</protein>
<comment type="catalytic activity">
    <reaction evidence="7">
        <text>DNA(n) + a 2'-deoxyribonucleoside 5'-triphosphate = DNA(n+1) + diphosphate</text>
        <dbReference type="Rhea" id="RHEA:22508"/>
        <dbReference type="Rhea" id="RHEA-COMP:17339"/>
        <dbReference type="Rhea" id="RHEA-COMP:17340"/>
        <dbReference type="ChEBI" id="CHEBI:33019"/>
        <dbReference type="ChEBI" id="CHEBI:61560"/>
        <dbReference type="ChEBI" id="CHEBI:173112"/>
        <dbReference type="EC" id="2.7.7.7"/>
    </reaction>
</comment>
<dbReference type="STRING" id="525245.HMPREF0044_1524"/>
<dbReference type="GO" id="GO:0003887">
    <property type="term" value="F:DNA-directed DNA polymerase activity"/>
    <property type="evidence" value="ECO:0007669"/>
    <property type="project" value="UniProtKB-KW"/>
</dbReference>
<dbReference type="AlphaFoldDB" id="C0W271"/>
<evidence type="ECO:0000313" key="10">
    <source>
        <dbReference type="Proteomes" id="UP000010301"/>
    </source>
</evidence>
<dbReference type="NCBIfam" id="NF005926">
    <property type="entry name" value="PRK07940.1"/>
    <property type="match status" value="1"/>
</dbReference>
<dbReference type="EMBL" id="ACFG01000037">
    <property type="protein sequence ID" value="EEH63285.1"/>
    <property type="molecule type" value="Genomic_DNA"/>
</dbReference>
<dbReference type="NCBIfam" id="TIGR00678">
    <property type="entry name" value="holB"/>
    <property type="match status" value="1"/>
</dbReference>
<proteinExistence type="predicted"/>
<evidence type="ECO:0000256" key="5">
    <source>
        <dbReference type="ARBA" id="ARBA00022705"/>
    </source>
</evidence>
<dbReference type="InterPro" id="IPR004622">
    <property type="entry name" value="DNA_pol_HolB"/>
</dbReference>
<dbReference type="SMART" id="SM00382">
    <property type="entry name" value="AAA"/>
    <property type="match status" value="1"/>
</dbReference>
<dbReference type="CDD" id="cd00009">
    <property type="entry name" value="AAA"/>
    <property type="match status" value="1"/>
</dbReference>
<dbReference type="Pfam" id="PF13177">
    <property type="entry name" value="DNA_pol3_delta2"/>
    <property type="match status" value="1"/>
</dbReference>
<dbReference type="GO" id="GO:0009360">
    <property type="term" value="C:DNA polymerase III complex"/>
    <property type="evidence" value="ECO:0007669"/>
    <property type="project" value="InterPro"/>
</dbReference>
<feature type="domain" description="AAA+ ATPase" evidence="8">
    <location>
        <begin position="38"/>
        <end position="179"/>
    </location>
</feature>
<dbReference type="SUPFAM" id="SSF52540">
    <property type="entry name" value="P-loop containing nucleoside triphosphate hydrolases"/>
    <property type="match status" value="1"/>
</dbReference>
<sequence>MSVWDEVVGQEKAVAALQEAAVHARATLNGVETASRAMTHAWLVTGPPGSGRSTAARAFVAALQCTHPQVIGCGECDGCRHVMAKTHPDVTDFATEKSIISIEEVRAFMHNAQSAPSQGKWRVILLEDADRMQERTSNLLLKAIEEPPARTVWVLCAPSPEDLITTIRSRCRQVNLRIPPVKQVAQLLMRRHGVSYEDAYQAAALAQSHIGIASKLITDPEKLHDRYTQIESILDIDNIGDAVFYVEELLKENKENVEKDLATRNAREEAELKRTLGLNDTERIPPALRSQLTQLQEEQKRRVTRATKDPLDQLLVNLLSFFRDVMVIQTGMNHPPINQGYVNLLENVARGSTLADTYRKVTAIETARKRLQTNTSINLVFEALIADLIR</sequence>
<evidence type="ECO:0000259" key="8">
    <source>
        <dbReference type="SMART" id="SM00382"/>
    </source>
</evidence>
<dbReference type="PANTHER" id="PTHR11669:SF8">
    <property type="entry name" value="DNA POLYMERASE III SUBUNIT DELTA"/>
    <property type="match status" value="1"/>
</dbReference>
<comment type="caution">
    <text evidence="9">The sequence shown here is derived from an EMBL/GenBank/DDBJ whole genome shotgun (WGS) entry which is preliminary data.</text>
</comment>
<dbReference type="PANTHER" id="PTHR11669">
    <property type="entry name" value="REPLICATION FACTOR C / DNA POLYMERASE III GAMMA-TAU SUBUNIT"/>
    <property type="match status" value="1"/>
</dbReference>
<dbReference type="Pfam" id="PF09115">
    <property type="entry name" value="DNApol3-delta_C"/>
    <property type="match status" value="1"/>
</dbReference>
<gene>
    <name evidence="9" type="ORF">HMPREF0044_1524</name>
</gene>
<dbReference type="GO" id="GO:0006261">
    <property type="term" value="P:DNA-templated DNA replication"/>
    <property type="evidence" value="ECO:0007669"/>
    <property type="project" value="TreeGrafter"/>
</dbReference>
<evidence type="ECO:0000256" key="7">
    <source>
        <dbReference type="ARBA" id="ARBA00049244"/>
    </source>
</evidence>
<evidence type="ECO:0000313" key="9">
    <source>
        <dbReference type="EMBL" id="EEH63285.1"/>
    </source>
</evidence>
<keyword evidence="3" id="KW-0808">Transferase</keyword>
<reference evidence="9 10" key="1">
    <citation type="submission" date="2009-01" db="EMBL/GenBank/DDBJ databases">
        <authorList>
            <person name="Qin X."/>
            <person name="Bachman B."/>
            <person name="Battles P."/>
            <person name="Bell A."/>
            <person name="Bess C."/>
            <person name="Bickham C."/>
            <person name="Chaboub L."/>
            <person name="Chen D."/>
            <person name="Coyle M."/>
            <person name="Deiros D.R."/>
            <person name="Dinh H."/>
            <person name="Forbes L."/>
            <person name="Fowler G."/>
            <person name="Francisco L."/>
            <person name="Fu Q."/>
            <person name="Gubbala S."/>
            <person name="Hale W."/>
            <person name="Han Y."/>
            <person name="Hemphill L."/>
            <person name="Highlander S.K."/>
            <person name="Hirani K."/>
            <person name="Hogues M."/>
            <person name="Jackson L."/>
            <person name="Jakkamsetti A."/>
            <person name="Javaid M."/>
            <person name="Jiang H."/>
            <person name="Korchina V."/>
            <person name="Kovar C."/>
            <person name="Lara F."/>
            <person name="Lee S."/>
            <person name="Mata R."/>
            <person name="Mathew T."/>
            <person name="Moen C."/>
            <person name="Morales K."/>
            <person name="Munidasa M."/>
            <person name="Nazareth L."/>
            <person name="Ngo R."/>
            <person name="Nguyen L."/>
            <person name="Okwuonu G."/>
            <person name="Ongeri F."/>
            <person name="Patil S."/>
            <person name="Petrosino J."/>
            <person name="Pham C."/>
            <person name="Pham P."/>
            <person name="Pu L.-L."/>
            <person name="Puazo M."/>
            <person name="Raj R."/>
            <person name="Reid J."/>
            <person name="Rouhana J."/>
            <person name="Saada N."/>
            <person name="Shang Y."/>
            <person name="Simmons D."/>
            <person name="Thornton R."/>
            <person name="Warren J."/>
            <person name="Weissenberger G."/>
            <person name="Zhang J."/>
            <person name="Zhang L."/>
            <person name="Zhou C."/>
            <person name="Zhu D."/>
            <person name="Muzny D."/>
            <person name="Worley K."/>
            <person name="Gibbs R."/>
        </authorList>
    </citation>
    <scope>NUCLEOTIDE SEQUENCE [LARGE SCALE GENOMIC DNA]</scope>
    <source>
        <strain evidence="9 10">DSM 15436</strain>
    </source>
</reference>
<keyword evidence="10" id="KW-1185">Reference proteome</keyword>
<keyword evidence="5" id="KW-0235">DNA replication</keyword>
<dbReference type="OrthoDB" id="9809531at2"/>
<accession>C0W271</accession>
<dbReference type="eggNOG" id="COG2812">
    <property type="taxonomic scope" value="Bacteria"/>
</dbReference>
<evidence type="ECO:0000256" key="2">
    <source>
        <dbReference type="ARBA" id="ARBA00014363"/>
    </source>
</evidence>
<dbReference type="RefSeq" id="WP_006546983.1">
    <property type="nucleotide sequence ID" value="NZ_DS999544.1"/>
</dbReference>
<keyword evidence="6" id="KW-0239">DNA-directed DNA polymerase</keyword>
<dbReference type="InterPro" id="IPR003593">
    <property type="entry name" value="AAA+_ATPase"/>
</dbReference>
<evidence type="ECO:0000256" key="6">
    <source>
        <dbReference type="ARBA" id="ARBA00022932"/>
    </source>
</evidence>
<dbReference type="EC" id="2.7.7.7" evidence="1"/>
<dbReference type="Gene3D" id="3.40.50.300">
    <property type="entry name" value="P-loop containing nucleotide triphosphate hydrolases"/>
    <property type="match status" value="1"/>
</dbReference>
<keyword evidence="4" id="KW-0548">Nucleotidyltransferase</keyword>
<dbReference type="InterPro" id="IPR015199">
    <property type="entry name" value="DNA_pol_III_delta_C"/>
</dbReference>
<dbReference type="Proteomes" id="UP000010301">
    <property type="component" value="Unassembled WGS sequence"/>
</dbReference>
<dbReference type="GO" id="GO:0008408">
    <property type="term" value="F:3'-5' exonuclease activity"/>
    <property type="evidence" value="ECO:0007669"/>
    <property type="project" value="InterPro"/>
</dbReference>